<reference evidence="2" key="1">
    <citation type="submission" date="2016-04" db="EMBL/GenBank/DDBJ databases">
        <authorList>
            <person name="Evans L.H."/>
            <person name="Alamgir A."/>
            <person name="Owens N."/>
            <person name="Weber N.D."/>
            <person name="Virtaneva K."/>
            <person name="Barbian K."/>
            <person name="Babar A."/>
            <person name="Rosenke K."/>
        </authorList>
    </citation>
    <scope>NUCLEOTIDE SEQUENCE [LARGE SCALE GENOMIC DNA]</scope>
    <source>
        <strain evidence="2">CBS 101.48</strain>
    </source>
</reference>
<dbReference type="AlphaFoldDB" id="A0A163K7M5"/>
<evidence type="ECO:0000313" key="3">
    <source>
        <dbReference type="Proteomes" id="UP000078561"/>
    </source>
</evidence>
<dbReference type="InParanoid" id="A0A163K7M5"/>
<name>A0A163K7M5_ABSGL</name>
<evidence type="ECO:0000256" key="1">
    <source>
        <dbReference type="SAM" id="MobiDB-lite"/>
    </source>
</evidence>
<proteinExistence type="predicted"/>
<feature type="compositionally biased region" description="Basic and acidic residues" evidence="1">
    <location>
        <begin position="49"/>
        <end position="68"/>
    </location>
</feature>
<protein>
    <recommendedName>
        <fullName evidence="4">Ndc10 domain-containing protein</fullName>
    </recommendedName>
</protein>
<keyword evidence="3" id="KW-1185">Reference proteome</keyword>
<accession>A0A163K7M5</accession>
<feature type="region of interest" description="Disordered" evidence="1">
    <location>
        <begin position="38"/>
        <end position="69"/>
    </location>
</feature>
<sequence>MVLRESIGKSPLFSCYQVHQEDAHQLRLISSYGGYRECERGSNSTPMEQHNDERRISHQASKRNDAIHGRLPHQMIDPFILLVPPVYQALHEVVPGDRRMAWPTGGERAHS</sequence>
<evidence type="ECO:0008006" key="4">
    <source>
        <dbReference type="Google" id="ProtNLM"/>
    </source>
</evidence>
<dbReference type="EMBL" id="LT554476">
    <property type="protein sequence ID" value="SAM05921.1"/>
    <property type="molecule type" value="Genomic_DNA"/>
</dbReference>
<evidence type="ECO:0000313" key="2">
    <source>
        <dbReference type="EMBL" id="SAM05921.1"/>
    </source>
</evidence>
<organism evidence="2">
    <name type="scientific">Absidia glauca</name>
    <name type="common">Pin mould</name>
    <dbReference type="NCBI Taxonomy" id="4829"/>
    <lineage>
        <taxon>Eukaryota</taxon>
        <taxon>Fungi</taxon>
        <taxon>Fungi incertae sedis</taxon>
        <taxon>Mucoromycota</taxon>
        <taxon>Mucoromycotina</taxon>
        <taxon>Mucoromycetes</taxon>
        <taxon>Mucorales</taxon>
        <taxon>Cunninghamellaceae</taxon>
        <taxon>Absidia</taxon>
    </lineage>
</organism>
<gene>
    <name evidence="2" type="primary">ABSGL_11796.1 scaffold 12322</name>
</gene>
<dbReference type="Proteomes" id="UP000078561">
    <property type="component" value="Unassembled WGS sequence"/>
</dbReference>